<dbReference type="EMBL" id="CP073708">
    <property type="protein sequence ID" value="QUO41348.1"/>
    <property type="molecule type" value="Genomic_DNA"/>
</dbReference>
<dbReference type="SUPFAM" id="SSF50814">
    <property type="entry name" value="Lipocalins"/>
    <property type="match status" value="1"/>
</dbReference>
<dbReference type="RefSeq" id="WP_198827847.1">
    <property type="nucleotide sequence ID" value="NZ_CP066308.1"/>
</dbReference>
<dbReference type="Proteomes" id="UP000595847">
    <property type="component" value="Chromosome"/>
</dbReference>
<dbReference type="Proteomes" id="UP000677234">
    <property type="component" value="Chromosome"/>
</dbReference>
<dbReference type="InterPro" id="IPR012674">
    <property type="entry name" value="Calycin"/>
</dbReference>
<reference evidence="1 3" key="1">
    <citation type="submission" date="2020-12" db="EMBL/GenBank/DDBJ databases">
        <title>strain FJAT-54423T represents a novel species of the genus Brevibacillus.</title>
        <authorList>
            <person name="Tang R."/>
        </authorList>
    </citation>
    <scope>NUCLEOTIDE SEQUENCE [LARGE SCALE GENOMIC DNA]</scope>
    <source>
        <strain evidence="1 3">FJAT-54423</strain>
    </source>
</reference>
<keyword evidence="4" id="KW-1185">Reference proteome</keyword>
<reference evidence="2" key="2">
    <citation type="submission" date="2021-04" db="EMBL/GenBank/DDBJ databases">
        <title>Brevibacillus composti FJAT-54423, complete genome.</title>
        <authorList>
            <person name="Tang R."/>
        </authorList>
    </citation>
    <scope>NUCLEOTIDE SEQUENCE</scope>
    <source>
        <strain evidence="2">FJAT-54424</strain>
    </source>
</reference>
<evidence type="ECO:0000313" key="2">
    <source>
        <dbReference type="EMBL" id="QUO41348.1"/>
    </source>
</evidence>
<dbReference type="Gene3D" id="2.40.128.20">
    <property type="match status" value="1"/>
</dbReference>
<name>A0A7T5JNM1_9BACL</name>
<dbReference type="InterPro" id="IPR015231">
    <property type="entry name" value="DUF1934"/>
</dbReference>
<gene>
    <name evidence="1" type="ORF">JD108_20945</name>
    <name evidence="2" type="ORF">KDJ56_20880</name>
</gene>
<accession>A0A7T5JNM1</accession>
<proteinExistence type="predicted"/>
<dbReference type="AlphaFoldDB" id="A0A7T5JNM1"/>
<evidence type="ECO:0000313" key="3">
    <source>
        <dbReference type="Proteomes" id="UP000595847"/>
    </source>
</evidence>
<dbReference type="KEGG" id="bcop:JD108_20945"/>
<protein>
    <submittedName>
        <fullName evidence="1">DUF1934 domain-containing protein</fullName>
    </submittedName>
</protein>
<evidence type="ECO:0000313" key="4">
    <source>
        <dbReference type="Proteomes" id="UP000677234"/>
    </source>
</evidence>
<sequence>MQEVSVELKTRHRLYDDWQEEVNRYAGRFVWKESDWYLTYKEQLEGAGEVSTIWKISEGVISLVRQGAIQTKQMFKRGKTDRTTYRSPHGTFLMELHVNKMKVTAESDIPSQVEISYQLWLNEQYAGDHELRLQIQSAGQSAPNL</sequence>
<evidence type="ECO:0000313" key="1">
    <source>
        <dbReference type="EMBL" id="QQE74266.1"/>
    </source>
</evidence>
<dbReference type="EMBL" id="CP066308">
    <property type="protein sequence ID" value="QQE74266.1"/>
    <property type="molecule type" value="Genomic_DNA"/>
</dbReference>
<dbReference type="Pfam" id="PF09148">
    <property type="entry name" value="DUF1934"/>
    <property type="match status" value="1"/>
</dbReference>
<organism evidence="1 3">
    <name type="scientific">Brevibacillus composti</name>
    <dbReference type="NCBI Taxonomy" id="2796470"/>
    <lineage>
        <taxon>Bacteria</taxon>
        <taxon>Bacillati</taxon>
        <taxon>Bacillota</taxon>
        <taxon>Bacilli</taxon>
        <taxon>Bacillales</taxon>
        <taxon>Paenibacillaceae</taxon>
        <taxon>Brevibacillus</taxon>
    </lineage>
</organism>